<dbReference type="Pfam" id="PF00008">
    <property type="entry name" value="EGF"/>
    <property type="match status" value="1"/>
</dbReference>
<dbReference type="PROSITE" id="PS50026">
    <property type="entry name" value="EGF_3"/>
    <property type="match status" value="1"/>
</dbReference>
<organism evidence="12 13">
    <name type="scientific">Chelonia mydas</name>
    <name type="common">Green sea-turtle</name>
    <name type="synonym">Chelonia agassizi</name>
    <dbReference type="NCBI Taxonomy" id="8469"/>
    <lineage>
        <taxon>Eukaryota</taxon>
        <taxon>Metazoa</taxon>
        <taxon>Chordata</taxon>
        <taxon>Craniata</taxon>
        <taxon>Vertebrata</taxon>
        <taxon>Euteleostomi</taxon>
        <taxon>Archelosauria</taxon>
        <taxon>Testudinata</taxon>
        <taxon>Testudines</taxon>
        <taxon>Cryptodira</taxon>
        <taxon>Durocryptodira</taxon>
        <taxon>Americhelydia</taxon>
        <taxon>Chelonioidea</taxon>
        <taxon>Cheloniidae</taxon>
        <taxon>Chelonia</taxon>
    </lineage>
</organism>
<feature type="disulfide bond" evidence="10">
    <location>
        <begin position="152"/>
        <end position="161"/>
    </location>
</feature>
<evidence type="ECO:0000256" key="1">
    <source>
        <dbReference type="ARBA" id="ARBA00004479"/>
    </source>
</evidence>
<evidence type="ECO:0000259" key="11">
    <source>
        <dbReference type="PROSITE" id="PS50026"/>
    </source>
</evidence>
<reference evidence="13" key="1">
    <citation type="journal article" date="2013" name="Nat. Genet.">
        <title>The draft genomes of soft-shell turtle and green sea turtle yield insights into the development and evolution of the turtle-specific body plan.</title>
        <authorList>
            <person name="Wang Z."/>
            <person name="Pascual-Anaya J."/>
            <person name="Zadissa A."/>
            <person name="Li W."/>
            <person name="Niimura Y."/>
            <person name="Huang Z."/>
            <person name="Li C."/>
            <person name="White S."/>
            <person name="Xiong Z."/>
            <person name="Fang D."/>
            <person name="Wang B."/>
            <person name="Ming Y."/>
            <person name="Chen Y."/>
            <person name="Zheng Y."/>
            <person name="Kuraku S."/>
            <person name="Pignatelli M."/>
            <person name="Herrero J."/>
            <person name="Beal K."/>
            <person name="Nozawa M."/>
            <person name="Li Q."/>
            <person name="Wang J."/>
            <person name="Zhang H."/>
            <person name="Yu L."/>
            <person name="Shigenobu S."/>
            <person name="Wang J."/>
            <person name="Liu J."/>
            <person name="Flicek P."/>
            <person name="Searle S."/>
            <person name="Wang J."/>
            <person name="Kuratani S."/>
            <person name="Yin Y."/>
            <person name="Aken B."/>
            <person name="Zhang G."/>
            <person name="Irie N."/>
        </authorList>
    </citation>
    <scope>NUCLEOTIDE SEQUENCE [LARGE SCALE GENOMIC DNA]</scope>
</reference>
<dbReference type="EMBL" id="KB573888">
    <property type="protein sequence ID" value="EMP27063.1"/>
    <property type="molecule type" value="Genomic_DNA"/>
</dbReference>
<dbReference type="PANTHER" id="PTHR24049">
    <property type="entry name" value="CRUMBS FAMILY MEMBER"/>
    <property type="match status" value="1"/>
</dbReference>
<dbReference type="InterPro" id="IPR013032">
    <property type="entry name" value="EGF-like_CS"/>
</dbReference>
<name>M7B4J2_CHEMY</name>
<proteinExistence type="predicted"/>
<dbReference type="FunFam" id="2.10.25.10:FF:000347">
    <property type="entry name" value="delta-like protein 3"/>
    <property type="match status" value="1"/>
</dbReference>
<keyword evidence="7" id="KW-1133">Transmembrane helix</keyword>
<evidence type="ECO:0000256" key="10">
    <source>
        <dbReference type="PROSITE-ProRule" id="PRU00076"/>
    </source>
</evidence>
<dbReference type="InterPro" id="IPR000742">
    <property type="entry name" value="EGF"/>
</dbReference>
<keyword evidence="6" id="KW-0677">Repeat</keyword>
<dbReference type="PRINTS" id="PR00010">
    <property type="entry name" value="EGFBLOOD"/>
</dbReference>
<feature type="domain" description="EGF-like" evidence="11">
    <location>
        <begin position="125"/>
        <end position="162"/>
    </location>
</feature>
<dbReference type="InterPro" id="IPR051022">
    <property type="entry name" value="Notch_Cell-Fate_Det"/>
</dbReference>
<comment type="caution">
    <text evidence="10">Lacks conserved residue(s) required for the propagation of feature annotation.</text>
</comment>
<dbReference type="SUPFAM" id="SSF57196">
    <property type="entry name" value="EGF/Laminin"/>
    <property type="match status" value="2"/>
</dbReference>
<dbReference type="GO" id="GO:0032502">
    <property type="term" value="P:developmental process"/>
    <property type="evidence" value="ECO:0007669"/>
    <property type="project" value="UniProtKB-ARBA"/>
</dbReference>
<evidence type="ECO:0000256" key="7">
    <source>
        <dbReference type="ARBA" id="ARBA00022989"/>
    </source>
</evidence>
<evidence type="ECO:0000256" key="5">
    <source>
        <dbReference type="ARBA" id="ARBA00022729"/>
    </source>
</evidence>
<keyword evidence="8" id="KW-0472">Membrane</keyword>
<protein>
    <submittedName>
        <fullName evidence="12">Delta-like protein C</fullName>
    </submittedName>
</protein>
<keyword evidence="13" id="KW-1185">Reference proteome</keyword>
<dbReference type="SMART" id="SM00181">
    <property type="entry name" value="EGF"/>
    <property type="match status" value="2"/>
</dbReference>
<evidence type="ECO:0000256" key="2">
    <source>
        <dbReference type="ARBA" id="ARBA00022473"/>
    </source>
</evidence>
<evidence type="ECO:0000313" key="12">
    <source>
        <dbReference type="EMBL" id="EMP27063.1"/>
    </source>
</evidence>
<dbReference type="Gene3D" id="2.60.40.3510">
    <property type="match status" value="1"/>
</dbReference>
<dbReference type="Proteomes" id="UP000031443">
    <property type="component" value="Unassembled WGS sequence"/>
</dbReference>
<dbReference type="Pfam" id="PF12661">
    <property type="entry name" value="hEGF"/>
    <property type="match status" value="1"/>
</dbReference>
<evidence type="ECO:0000256" key="9">
    <source>
        <dbReference type="ARBA" id="ARBA00023157"/>
    </source>
</evidence>
<comment type="subcellular location">
    <subcellularLocation>
        <location evidence="1">Membrane</location>
        <topology evidence="1">Single-pass type I membrane protein</topology>
    </subcellularLocation>
</comment>
<dbReference type="CDD" id="cd00054">
    <property type="entry name" value="EGF_CA"/>
    <property type="match status" value="2"/>
</dbReference>
<evidence type="ECO:0000313" key="13">
    <source>
        <dbReference type="Proteomes" id="UP000031443"/>
    </source>
</evidence>
<dbReference type="Gene3D" id="2.10.25.10">
    <property type="entry name" value="Laminin"/>
    <property type="match status" value="2"/>
</dbReference>
<keyword evidence="4" id="KW-0812">Transmembrane</keyword>
<dbReference type="GO" id="GO:0016020">
    <property type="term" value="C:membrane"/>
    <property type="evidence" value="ECO:0007669"/>
    <property type="project" value="UniProtKB-SubCell"/>
</dbReference>
<gene>
    <name evidence="12" type="ORF">UY3_15818</name>
</gene>
<evidence type="ECO:0000256" key="4">
    <source>
        <dbReference type="ARBA" id="ARBA00022692"/>
    </source>
</evidence>
<keyword evidence="3 10" id="KW-0245">EGF-like domain</keyword>
<dbReference type="PROSITE" id="PS00022">
    <property type="entry name" value="EGF_1"/>
    <property type="match status" value="2"/>
</dbReference>
<sequence>MGEGKDCAFPRFFIDRPFLLFSPLTPPSEDAQNLISRLATRRRLAVGEDWSQDVQLGEQSELRYSYHVLCIMGELETAIKMRALLRWALPRHGVTEIGAPSRQDLENDYKCTCPQGFYGKNCEISAMTCADGPCFNGGTCAEKPTGGYTCHCPLGYHGSNCEKKIDRCTNNPCLNSKSHAAFFSGRGRVKAVRRPGHDWGGTCVCCAVLLSSPELLGWQ</sequence>
<evidence type="ECO:0000256" key="6">
    <source>
        <dbReference type="ARBA" id="ARBA00022737"/>
    </source>
</evidence>
<keyword evidence="9 10" id="KW-1015">Disulfide bond</keyword>
<dbReference type="AlphaFoldDB" id="M7B4J2"/>
<evidence type="ECO:0000256" key="8">
    <source>
        <dbReference type="ARBA" id="ARBA00023136"/>
    </source>
</evidence>
<evidence type="ECO:0000256" key="3">
    <source>
        <dbReference type="ARBA" id="ARBA00022536"/>
    </source>
</evidence>
<keyword evidence="5" id="KW-0732">Signal</keyword>
<dbReference type="STRING" id="8469.M7B4J2"/>
<accession>M7B4J2</accession>
<keyword evidence="2" id="KW-0217">Developmental protein</keyword>
<dbReference type="PROSITE" id="PS01186">
    <property type="entry name" value="EGF_2"/>
    <property type="match status" value="2"/>
</dbReference>